<sequence>MSKLMLPLLGYLRGNSLVRAQQKALLQKSGCTRFLEDDDDGFALAPALQQAQNLPQTPVTLIMTNLESLGGPLGVQLEWLRKWFSDGNHVYTLDSELDSLHFSETTTLIAILAGHNPDATPAPAGRPSGLSAEALKLAERAEALYHEKKLNAKQCARRLGIARSTYYRYLKHRGIQLGPAKKPSDVK</sequence>
<evidence type="ECO:0000313" key="3">
    <source>
        <dbReference type="Proteomes" id="UP000585363"/>
    </source>
</evidence>
<dbReference type="GO" id="GO:0003677">
    <property type="term" value="F:DNA binding"/>
    <property type="evidence" value="ECO:0007669"/>
    <property type="project" value="InterPro"/>
</dbReference>
<organism evidence="2 3">
    <name type="scientific">Rouxiella aceris</name>
    <dbReference type="NCBI Taxonomy" id="2703884"/>
    <lineage>
        <taxon>Bacteria</taxon>
        <taxon>Pseudomonadati</taxon>
        <taxon>Pseudomonadota</taxon>
        <taxon>Gammaproteobacteria</taxon>
        <taxon>Enterobacterales</taxon>
        <taxon>Yersiniaceae</taxon>
        <taxon>Rouxiella</taxon>
    </lineage>
</organism>
<dbReference type="Proteomes" id="UP000585363">
    <property type="component" value="Unassembled WGS sequence"/>
</dbReference>
<dbReference type="RefSeq" id="WP_169401414.1">
    <property type="nucleotide sequence ID" value="NZ_JAADJU010000001.1"/>
</dbReference>
<dbReference type="EMBL" id="JAADJU010000001">
    <property type="protein sequence ID" value="NMP25735.1"/>
    <property type="molecule type" value="Genomic_DNA"/>
</dbReference>
<dbReference type="InterPro" id="IPR006120">
    <property type="entry name" value="Resolvase_HTH_dom"/>
</dbReference>
<accession>A0A848MDK0</accession>
<name>A0A848MDK0_9GAMM</name>
<dbReference type="Pfam" id="PF02796">
    <property type="entry name" value="HTH_7"/>
    <property type="match status" value="1"/>
</dbReference>
<dbReference type="GO" id="GO:0000150">
    <property type="term" value="F:DNA strand exchange activity"/>
    <property type="evidence" value="ECO:0007669"/>
    <property type="project" value="InterPro"/>
</dbReference>
<reference evidence="2 3" key="2">
    <citation type="submission" date="2020-06" db="EMBL/GenBank/DDBJ databases">
        <title>Polyphasic characterization of a Rahnella strain isolated from tree sap.</title>
        <authorList>
            <person name="Kim I.S."/>
        </authorList>
    </citation>
    <scope>NUCLEOTIDE SEQUENCE [LARGE SCALE GENOMIC DNA]</scope>
    <source>
        <strain evidence="2 3">SAP-1</strain>
    </source>
</reference>
<feature type="domain" description="Resolvase HTH" evidence="1">
    <location>
        <begin position="125"/>
        <end position="171"/>
    </location>
</feature>
<gene>
    <name evidence="2" type="ORF">GW590_02435</name>
</gene>
<evidence type="ECO:0000259" key="1">
    <source>
        <dbReference type="Pfam" id="PF02796"/>
    </source>
</evidence>
<dbReference type="AlphaFoldDB" id="A0A848MDK0"/>
<evidence type="ECO:0000313" key="2">
    <source>
        <dbReference type="EMBL" id="NMP25735.1"/>
    </source>
</evidence>
<protein>
    <submittedName>
        <fullName evidence="2">Helix-turn-helix domain-containing protein</fullName>
    </submittedName>
</protein>
<reference evidence="2 3" key="1">
    <citation type="submission" date="2020-01" db="EMBL/GenBank/DDBJ databases">
        <authorList>
            <person name="Lee S.D."/>
        </authorList>
    </citation>
    <scope>NUCLEOTIDE SEQUENCE [LARGE SCALE GENOMIC DNA]</scope>
    <source>
        <strain evidence="2 3">SAP-1</strain>
    </source>
</reference>
<keyword evidence="3" id="KW-1185">Reference proteome</keyword>
<proteinExistence type="predicted"/>
<comment type="caution">
    <text evidence="2">The sequence shown here is derived from an EMBL/GenBank/DDBJ whole genome shotgun (WGS) entry which is preliminary data.</text>
</comment>